<sequence>MSAFSKIRQRDCLTLDQTSTSNRCDGSEGVRTSKGRICSGFVTISSRGSLLGLCCNLLYFALTVGAGQSRKSDFKKTKSPCRFGENESFIGAHTGEDFGAGSSFCIARDLRLELSKLALEELSTLSRLRQHEEESAGTDDH</sequence>
<protein>
    <submittedName>
        <fullName evidence="1">Uncharacterized protein</fullName>
    </submittedName>
</protein>
<evidence type="ECO:0000313" key="1">
    <source>
        <dbReference type="EMBL" id="GFR81222.1"/>
    </source>
</evidence>
<dbReference type="EMBL" id="BMAT01004809">
    <property type="protein sequence ID" value="GFR81222.1"/>
    <property type="molecule type" value="Genomic_DNA"/>
</dbReference>
<evidence type="ECO:0000313" key="2">
    <source>
        <dbReference type="Proteomes" id="UP000762676"/>
    </source>
</evidence>
<proteinExistence type="predicted"/>
<accession>A0AAV4G6J3</accession>
<dbReference type="Proteomes" id="UP000762676">
    <property type="component" value="Unassembled WGS sequence"/>
</dbReference>
<reference evidence="1 2" key="1">
    <citation type="journal article" date="2021" name="Elife">
        <title>Chloroplast acquisition without the gene transfer in kleptoplastic sea slugs, Plakobranchus ocellatus.</title>
        <authorList>
            <person name="Maeda T."/>
            <person name="Takahashi S."/>
            <person name="Yoshida T."/>
            <person name="Shimamura S."/>
            <person name="Takaki Y."/>
            <person name="Nagai Y."/>
            <person name="Toyoda A."/>
            <person name="Suzuki Y."/>
            <person name="Arimoto A."/>
            <person name="Ishii H."/>
            <person name="Satoh N."/>
            <person name="Nishiyama T."/>
            <person name="Hasebe M."/>
            <person name="Maruyama T."/>
            <person name="Minagawa J."/>
            <person name="Obokata J."/>
            <person name="Shigenobu S."/>
        </authorList>
    </citation>
    <scope>NUCLEOTIDE SEQUENCE [LARGE SCALE GENOMIC DNA]</scope>
</reference>
<comment type="caution">
    <text evidence="1">The sequence shown here is derived from an EMBL/GenBank/DDBJ whole genome shotgun (WGS) entry which is preliminary data.</text>
</comment>
<keyword evidence="2" id="KW-1185">Reference proteome</keyword>
<name>A0AAV4G6J3_9GAST</name>
<gene>
    <name evidence="1" type="ORF">ElyMa_002335500</name>
</gene>
<dbReference type="AlphaFoldDB" id="A0AAV4G6J3"/>
<organism evidence="1 2">
    <name type="scientific">Elysia marginata</name>
    <dbReference type="NCBI Taxonomy" id="1093978"/>
    <lineage>
        <taxon>Eukaryota</taxon>
        <taxon>Metazoa</taxon>
        <taxon>Spiralia</taxon>
        <taxon>Lophotrochozoa</taxon>
        <taxon>Mollusca</taxon>
        <taxon>Gastropoda</taxon>
        <taxon>Heterobranchia</taxon>
        <taxon>Euthyneura</taxon>
        <taxon>Panpulmonata</taxon>
        <taxon>Sacoglossa</taxon>
        <taxon>Placobranchoidea</taxon>
        <taxon>Plakobranchidae</taxon>
        <taxon>Elysia</taxon>
    </lineage>
</organism>